<dbReference type="GO" id="GO:0046872">
    <property type="term" value="F:metal ion binding"/>
    <property type="evidence" value="ECO:0007669"/>
    <property type="project" value="UniProtKB-KW"/>
</dbReference>
<evidence type="ECO:0000259" key="6">
    <source>
        <dbReference type="PROSITE" id="PS51007"/>
    </source>
</evidence>
<feature type="domain" description="Cytochrome c" evidence="6">
    <location>
        <begin position="266"/>
        <end position="398"/>
    </location>
</feature>
<accession>A0A4Q0XH66</accession>
<dbReference type="InterPro" id="IPR010538">
    <property type="entry name" value="DHOR"/>
</dbReference>
<dbReference type="GO" id="GO:0004130">
    <property type="term" value="F:cytochrome-c peroxidase activity"/>
    <property type="evidence" value="ECO:0007669"/>
    <property type="project" value="TreeGrafter"/>
</dbReference>
<comment type="caution">
    <text evidence="7">The sequence shown here is derived from an EMBL/GenBank/DDBJ whole genome shotgun (WGS) entry which is preliminary data.</text>
</comment>
<dbReference type="EMBL" id="SDDZ01000004">
    <property type="protein sequence ID" value="RXJ50217.1"/>
    <property type="molecule type" value="Genomic_DNA"/>
</dbReference>
<evidence type="ECO:0000313" key="8">
    <source>
        <dbReference type="Proteomes" id="UP000289792"/>
    </source>
</evidence>
<dbReference type="PROSITE" id="PS51007">
    <property type="entry name" value="CYTC"/>
    <property type="match status" value="2"/>
</dbReference>
<organism evidence="7 8">
    <name type="scientific">Gelidibacter gilvus</name>
    <dbReference type="NCBI Taxonomy" id="59602"/>
    <lineage>
        <taxon>Bacteria</taxon>
        <taxon>Pseudomonadati</taxon>
        <taxon>Bacteroidota</taxon>
        <taxon>Flavobacteriia</taxon>
        <taxon>Flavobacteriales</taxon>
        <taxon>Flavobacteriaceae</taxon>
        <taxon>Gelidibacter</taxon>
    </lineage>
</organism>
<feature type="signal peptide" evidence="5">
    <location>
        <begin position="1"/>
        <end position="24"/>
    </location>
</feature>
<dbReference type="GO" id="GO:0009055">
    <property type="term" value="F:electron transfer activity"/>
    <property type="evidence" value="ECO:0007669"/>
    <property type="project" value="InterPro"/>
</dbReference>
<keyword evidence="3 4" id="KW-0408">Iron</keyword>
<dbReference type="OrthoDB" id="9805202at2"/>
<keyword evidence="2 4" id="KW-0479">Metal-binding</keyword>
<dbReference type="Gene3D" id="1.10.760.10">
    <property type="entry name" value="Cytochrome c-like domain"/>
    <property type="match status" value="1"/>
</dbReference>
<keyword evidence="1 4" id="KW-0349">Heme</keyword>
<reference evidence="7 8" key="1">
    <citation type="submission" date="2019-01" db="EMBL/GenBank/DDBJ databases">
        <title>Genome sequence of the Antarctic species Gelidibacter gilvus ACAM 158(T).</title>
        <authorList>
            <person name="Bowman J.P."/>
        </authorList>
    </citation>
    <scope>NUCLEOTIDE SEQUENCE [LARGE SCALE GENOMIC DNA]</scope>
    <source>
        <strain evidence="7 8">IC158</strain>
    </source>
</reference>
<dbReference type="PANTHER" id="PTHR30600:SF4">
    <property type="entry name" value="CYTOCHROME C DOMAIN-CONTAINING PROTEIN"/>
    <property type="match status" value="1"/>
</dbReference>
<dbReference type="Pfam" id="PF06537">
    <property type="entry name" value="DHOR"/>
    <property type="match status" value="2"/>
</dbReference>
<dbReference type="SUPFAM" id="SSF46626">
    <property type="entry name" value="Cytochrome c"/>
    <property type="match status" value="1"/>
</dbReference>
<protein>
    <submittedName>
        <fullName evidence="7">Thiol oxidoreductase</fullName>
    </submittedName>
</protein>
<feature type="domain" description="Cytochrome c" evidence="6">
    <location>
        <begin position="52"/>
        <end position="256"/>
    </location>
</feature>
<evidence type="ECO:0000256" key="1">
    <source>
        <dbReference type="ARBA" id="ARBA00022617"/>
    </source>
</evidence>
<evidence type="ECO:0000256" key="2">
    <source>
        <dbReference type="ARBA" id="ARBA00022723"/>
    </source>
</evidence>
<gene>
    <name evidence="7" type="ORF">ESZ48_09555</name>
</gene>
<dbReference type="AlphaFoldDB" id="A0A4Q0XH66"/>
<dbReference type="Proteomes" id="UP000289792">
    <property type="component" value="Unassembled WGS sequence"/>
</dbReference>
<dbReference type="InterPro" id="IPR036909">
    <property type="entry name" value="Cyt_c-like_dom_sf"/>
</dbReference>
<evidence type="ECO:0000256" key="3">
    <source>
        <dbReference type="ARBA" id="ARBA00023004"/>
    </source>
</evidence>
<evidence type="ECO:0000313" key="7">
    <source>
        <dbReference type="EMBL" id="RXJ50217.1"/>
    </source>
</evidence>
<sequence length="398" mass="44508">MRMKSYLFGSLFLLPLFFSCEVFAPQEPEEYELLDGPVEDLTMAEAKRFIKGDVAFNDQIFTAETGLGPIFTGTSCVSCHAGDGKGHPFVKFTRFGQEFPGVNEYLKQGGPQLQNRAIPGYEPETLPPGAPHTDLIAPIVTGLGFLDAVRDQDLLDMSDPDDLDGDGISGRVHWNTRPDYVKDRPETISKDGKYITRFGKKGKMYDLLHQTADAYNQDIGITSYFEPYDTYSGDKLQSEIDRQTISDVVFYLKTLKAPIPRDQDDPDVMTGKALFGDIQCASCHKPTLSTGYSPIEALSYKEFHPYTDLLLHDMGPELDDGYTEGYAYSYEWKTPPLWGIGLAKDSQGGDYYLLHDGRARSIEEAILYHGGEAVNSKNLYRGLSQTQKDQVLKFIESL</sequence>
<evidence type="ECO:0000256" key="5">
    <source>
        <dbReference type="SAM" id="SignalP"/>
    </source>
</evidence>
<keyword evidence="8" id="KW-1185">Reference proteome</keyword>
<proteinExistence type="predicted"/>
<dbReference type="PROSITE" id="PS51257">
    <property type="entry name" value="PROKAR_LIPOPROTEIN"/>
    <property type="match status" value="1"/>
</dbReference>
<dbReference type="GO" id="GO:0020037">
    <property type="term" value="F:heme binding"/>
    <property type="evidence" value="ECO:0007669"/>
    <property type="project" value="InterPro"/>
</dbReference>
<feature type="chain" id="PRO_5020549202" evidence="5">
    <location>
        <begin position="25"/>
        <end position="398"/>
    </location>
</feature>
<dbReference type="PANTHER" id="PTHR30600">
    <property type="entry name" value="CYTOCHROME C PEROXIDASE-RELATED"/>
    <property type="match status" value="1"/>
</dbReference>
<keyword evidence="5" id="KW-0732">Signal</keyword>
<dbReference type="InterPro" id="IPR009056">
    <property type="entry name" value="Cyt_c-like_dom"/>
</dbReference>
<dbReference type="InterPro" id="IPR051395">
    <property type="entry name" value="Cytochrome_c_Peroxidase/MauG"/>
</dbReference>
<name>A0A4Q0XH66_9FLAO</name>
<evidence type="ECO:0000256" key="4">
    <source>
        <dbReference type="PROSITE-ProRule" id="PRU00433"/>
    </source>
</evidence>